<sequence>MWHPETVARPDSDLKVNHGTGMDKKQLAALTEGRFELAFARCELRQRGADDPHVLVGSGFLAQDKDGALLLRMAAHEERTDVQVLKMEFSQSWAAGQLIPETAYYDLKAWTVSGTEWRAERVSPNMDYGMHGTAARIRLRRIETREQWEQFAEHTKITVSIPEELDLPWHIWTKKGEFGGATDKFEHDTGKFSWIAHKENGQTTLVFYPDGESVEPAFTHFWRGLHIVLGRLIESQSFFIVEGHWRTKRLASRVRTTSKRRLAPPIRGLAFDAEHFHAFIAAFLEHGTLQRDEGGVAKQGGHSDLIYRHWQRISDAWENDLENSALVLSVAIEGLIKEAFASKHDVDAEFIDQLDRAKPILEKTALDKRARDCVLASIGNARAPRVGGVLRRLVEQGALHDGHVQAWSALRNTAAHGGTLADDDLALQAYIDRFHVCLDLFYRLVFVIIGYRGHHRDYSVVCSPAQQEWPIVPFPPVPPPTAPAVEVGPVPEGEGPTPST</sequence>
<dbReference type="Proteomes" id="UP000218824">
    <property type="component" value="Chromosome"/>
</dbReference>
<dbReference type="AlphaFoldDB" id="A0AAU9AP14"/>
<feature type="region of interest" description="Disordered" evidence="1">
    <location>
        <begin position="480"/>
        <end position="500"/>
    </location>
</feature>
<accession>A0AAU9AP14</accession>
<reference evidence="2 3" key="1">
    <citation type="journal article" date="2017" name="DNA Res.">
        <title>Complete genome sequence and expression profile of the commercial lytic enzyme producer Lysobacter enzymogenes M497-1.</title>
        <authorList>
            <person name="Takami H."/>
            <person name="Toyoda A."/>
            <person name="Uchiyama I."/>
            <person name="Itoh T."/>
            <person name="Takaki Y."/>
            <person name="Arai W."/>
            <person name="Nishi S."/>
            <person name="Kawai M."/>
            <person name="Shinya K."/>
            <person name="Ikeda H."/>
        </authorList>
    </citation>
    <scope>NUCLEOTIDE SEQUENCE [LARGE SCALE GENOMIC DNA]</scope>
    <source>
        <strain evidence="2 3">M497-1</strain>
    </source>
</reference>
<dbReference type="EMBL" id="AP014940">
    <property type="protein sequence ID" value="BAV99392.1"/>
    <property type="molecule type" value="Genomic_DNA"/>
</dbReference>
<evidence type="ECO:0000313" key="3">
    <source>
        <dbReference type="Proteomes" id="UP000218824"/>
    </source>
</evidence>
<proteinExistence type="predicted"/>
<evidence type="ECO:0000313" key="2">
    <source>
        <dbReference type="EMBL" id="BAV99392.1"/>
    </source>
</evidence>
<protein>
    <recommendedName>
        <fullName evidence="4">ApeA N-terminal domain-containing protein</fullName>
    </recommendedName>
</protein>
<feature type="compositionally biased region" description="Low complexity" evidence="1">
    <location>
        <begin position="483"/>
        <end position="500"/>
    </location>
</feature>
<evidence type="ECO:0000256" key="1">
    <source>
        <dbReference type="SAM" id="MobiDB-lite"/>
    </source>
</evidence>
<dbReference type="KEGG" id="lem:LEN_3905"/>
<gene>
    <name evidence="2" type="ORF">LEN_3905</name>
</gene>
<name>A0AAU9AP14_LYSEN</name>
<evidence type="ECO:0008006" key="4">
    <source>
        <dbReference type="Google" id="ProtNLM"/>
    </source>
</evidence>
<organism evidence="2 3">
    <name type="scientific">Lysobacter enzymogenes</name>
    <dbReference type="NCBI Taxonomy" id="69"/>
    <lineage>
        <taxon>Bacteria</taxon>
        <taxon>Pseudomonadati</taxon>
        <taxon>Pseudomonadota</taxon>
        <taxon>Gammaproteobacteria</taxon>
        <taxon>Lysobacterales</taxon>
        <taxon>Lysobacteraceae</taxon>
        <taxon>Lysobacter</taxon>
    </lineage>
</organism>